<protein>
    <submittedName>
        <fullName evidence="1">Uncharacterized protein</fullName>
    </submittedName>
</protein>
<keyword evidence="2" id="KW-1185">Reference proteome</keyword>
<name>A0A6H5FV40_9HEMI</name>
<dbReference type="Proteomes" id="UP000479000">
    <property type="component" value="Unassembled WGS sequence"/>
</dbReference>
<dbReference type="AlphaFoldDB" id="A0A6H5FV40"/>
<reference evidence="1 2" key="1">
    <citation type="submission" date="2020-02" db="EMBL/GenBank/DDBJ databases">
        <authorList>
            <person name="Ferguson B K."/>
        </authorList>
    </citation>
    <scope>NUCLEOTIDE SEQUENCE [LARGE SCALE GENOMIC DNA]</scope>
</reference>
<gene>
    <name evidence="1" type="ORF">NTEN_LOCUS57</name>
</gene>
<organism evidence="1 2">
    <name type="scientific">Nesidiocoris tenuis</name>
    <dbReference type="NCBI Taxonomy" id="355587"/>
    <lineage>
        <taxon>Eukaryota</taxon>
        <taxon>Metazoa</taxon>
        <taxon>Ecdysozoa</taxon>
        <taxon>Arthropoda</taxon>
        <taxon>Hexapoda</taxon>
        <taxon>Insecta</taxon>
        <taxon>Pterygota</taxon>
        <taxon>Neoptera</taxon>
        <taxon>Paraneoptera</taxon>
        <taxon>Hemiptera</taxon>
        <taxon>Heteroptera</taxon>
        <taxon>Panheteroptera</taxon>
        <taxon>Cimicomorpha</taxon>
        <taxon>Miridae</taxon>
        <taxon>Dicyphina</taxon>
        <taxon>Nesidiocoris</taxon>
    </lineage>
</organism>
<dbReference type="EMBL" id="CADCXU010000094">
    <property type="protein sequence ID" value="CAA9993070.1"/>
    <property type="molecule type" value="Genomic_DNA"/>
</dbReference>
<accession>A0A6H5FV40</accession>
<evidence type="ECO:0000313" key="2">
    <source>
        <dbReference type="Proteomes" id="UP000479000"/>
    </source>
</evidence>
<evidence type="ECO:0000313" key="1">
    <source>
        <dbReference type="EMBL" id="CAA9993070.1"/>
    </source>
</evidence>
<proteinExistence type="predicted"/>
<sequence>MFQKSSAVSDRNVKRLALANLNVCERLWRSRVALGIQCLHFVCLRDRPEDKDGFEGSGRCVSDQEAHGGWHHQCFERVACVRTTRALQEAAQLFLGCFWDWETDANLIFE</sequence>